<feature type="domain" description="VOC" evidence="1">
    <location>
        <begin position="141"/>
        <end position="257"/>
    </location>
</feature>
<dbReference type="CDD" id="cd07247">
    <property type="entry name" value="SgaA_N_like"/>
    <property type="match status" value="2"/>
</dbReference>
<dbReference type="InterPro" id="IPR052164">
    <property type="entry name" value="Anthracycline_SecMetBiosynth"/>
</dbReference>
<dbReference type="InterPro" id="IPR029068">
    <property type="entry name" value="Glyas_Bleomycin-R_OHBP_Dase"/>
</dbReference>
<evidence type="ECO:0000313" key="3">
    <source>
        <dbReference type="Proteomes" id="UP000325690"/>
    </source>
</evidence>
<evidence type="ECO:0000259" key="1">
    <source>
        <dbReference type="PROSITE" id="PS51819"/>
    </source>
</evidence>
<dbReference type="Pfam" id="PF22677">
    <property type="entry name" value="Ble-like_N"/>
    <property type="match status" value="1"/>
</dbReference>
<evidence type="ECO:0000313" key="2">
    <source>
        <dbReference type="EMBL" id="KAB7753510.1"/>
    </source>
</evidence>
<dbReference type="GeneID" id="74301249"/>
<keyword evidence="3" id="KW-1185">Reference proteome</keyword>
<dbReference type="SUPFAM" id="SSF54593">
    <property type="entry name" value="Glyoxalase/Bleomycin resistance protein/Dihydroxybiphenyl dioxygenase"/>
    <property type="match status" value="2"/>
</dbReference>
<accession>A0A5N5UZ69</accession>
<dbReference type="Pfam" id="PF00903">
    <property type="entry name" value="Glyoxalase"/>
    <property type="match status" value="1"/>
</dbReference>
<dbReference type="InterPro" id="IPR004360">
    <property type="entry name" value="Glyas_Fos-R_dOase_dom"/>
</dbReference>
<dbReference type="PROSITE" id="PS51819">
    <property type="entry name" value="VOC"/>
    <property type="match status" value="2"/>
</dbReference>
<gene>
    <name evidence="2" type="ORF">MPHL21000_19970</name>
</gene>
<proteinExistence type="predicted"/>
<dbReference type="PANTHER" id="PTHR33993">
    <property type="entry name" value="GLYOXALASE-RELATED"/>
    <property type="match status" value="1"/>
</dbReference>
<dbReference type="EMBL" id="ANBP01000034">
    <property type="protein sequence ID" value="KAB7753510.1"/>
    <property type="molecule type" value="Genomic_DNA"/>
</dbReference>
<name>A0A5N5UZ69_MYCPH</name>
<reference evidence="2 3" key="1">
    <citation type="submission" date="2012-10" db="EMBL/GenBank/DDBJ databases">
        <title>The draft sequence of the Mycobacterium pheli genome.</title>
        <authorList>
            <person name="Pettersson B.M.F."/>
            <person name="Das S."/>
            <person name="Dasgupta S."/>
            <person name="Bhattacharya A."/>
            <person name="Kirsebom L.A."/>
        </authorList>
    </citation>
    <scope>NUCLEOTIDE SEQUENCE [LARGE SCALE GENOMIC DNA]</scope>
    <source>
        <strain evidence="2 3">CCUG 21000</strain>
    </source>
</reference>
<dbReference type="InterPro" id="IPR053863">
    <property type="entry name" value="Glyoxy/Ble-like_N"/>
</dbReference>
<comment type="caution">
    <text evidence="2">The sequence shown here is derived from an EMBL/GenBank/DDBJ whole genome shotgun (WGS) entry which is preliminary data.</text>
</comment>
<dbReference type="Proteomes" id="UP000325690">
    <property type="component" value="Unassembled WGS sequence"/>
</dbReference>
<dbReference type="InterPro" id="IPR037523">
    <property type="entry name" value="VOC_core"/>
</dbReference>
<sequence length="258" mass="28006">MPVRHTAPVGAPIWIDLATSDLDRAQAFYGEVCGWTFESSGPEFGGYVTAFKDGRPVAGLMHNDPQWNSPDGWTTYFHTADAQASVDTALAHGAVTCGMAEPLEIPGRGRMGLFSDPAGAFVGLWQPGGHRGFELVNEHGAPVYFQLTTRDYRGALSFYQSVFGWRYETVSDVDDFRYSTALFDGEALLGLMDGARMLPEGVPSQWSFYLGADDVDKTVEVIRDLGGSVVRDAEDTPYGRLAAVADPTGAMFNLSSLR</sequence>
<dbReference type="PANTHER" id="PTHR33993:SF10">
    <property type="entry name" value="CONSERVED PROTEIN"/>
    <property type="match status" value="1"/>
</dbReference>
<protein>
    <recommendedName>
        <fullName evidence="1">VOC domain-containing protein</fullName>
    </recommendedName>
</protein>
<dbReference type="Gene3D" id="3.10.180.10">
    <property type="entry name" value="2,3-Dihydroxybiphenyl 1,2-Dioxygenase, domain 1"/>
    <property type="match status" value="2"/>
</dbReference>
<feature type="domain" description="VOC" evidence="1">
    <location>
        <begin position="11"/>
        <end position="127"/>
    </location>
</feature>
<organism evidence="2 3">
    <name type="scientific">Mycolicibacterium phlei DSM 43239 = CCUG 21000</name>
    <dbReference type="NCBI Taxonomy" id="1226750"/>
    <lineage>
        <taxon>Bacteria</taxon>
        <taxon>Bacillati</taxon>
        <taxon>Actinomycetota</taxon>
        <taxon>Actinomycetes</taxon>
        <taxon>Mycobacteriales</taxon>
        <taxon>Mycobacteriaceae</taxon>
        <taxon>Mycolicibacterium</taxon>
    </lineage>
</organism>
<dbReference type="AlphaFoldDB" id="A0A5N5UZ69"/>
<dbReference type="RefSeq" id="WP_061482064.1">
    <property type="nucleotide sequence ID" value="NZ_ANBO01000034.1"/>
</dbReference>